<evidence type="ECO:0000256" key="3">
    <source>
        <dbReference type="ARBA" id="ARBA00022801"/>
    </source>
</evidence>
<dbReference type="GO" id="GO:0046872">
    <property type="term" value="F:metal ion binding"/>
    <property type="evidence" value="ECO:0007669"/>
    <property type="project" value="UniProtKB-KW"/>
</dbReference>
<dbReference type="PANTHER" id="PTHR42978">
    <property type="entry name" value="QUORUM-QUENCHING LACTONASE YTNP-RELATED-RELATED"/>
    <property type="match status" value="1"/>
</dbReference>
<reference evidence="6" key="1">
    <citation type="submission" date="2022-11" db="EMBL/GenBank/DDBJ databases">
        <authorList>
            <person name="Petersen C."/>
        </authorList>
    </citation>
    <scope>NUCLEOTIDE SEQUENCE</scope>
    <source>
        <strain evidence="6">IBT 23319</strain>
    </source>
</reference>
<keyword evidence="4" id="KW-0862">Zinc</keyword>
<dbReference type="PANTHER" id="PTHR42978:SF5">
    <property type="entry name" value="METALLO-BETA-LACTAMASE DOMAIN-CONTAINING PROTEIN"/>
    <property type="match status" value="1"/>
</dbReference>
<dbReference type="OrthoDB" id="10250730at2759"/>
<name>A0A9W9ND70_PENCI</name>
<dbReference type="InterPro" id="IPR036866">
    <property type="entry name" value="RibonucZ/Hydroxyglut_hydro"/>
</dbReference>
<proteinExistence type="inferred from homology"/>
<reference evidence="6" key="2">
    <citation type="journal article" date="2023" name="IMA Fungus">
        <title>Comparative genomic study of the Penicillium genus elucidates a diverse pangenome and 15 lateral gene transfer events.</title>
        <authorList>
            <person name="Petersen C."/>
            <person name="Sorensen T."/>
            <person name="Nielsen M.R."/>
            <person name="Sondergaard T.E."/>
            <person name="Sorensen J.L."/>
            <person name="Fitzpatrick D.A."/>
            <person name="Frisvad J.C."/>
            <person name="Nielsen K.L."/>
        </authorList>
    </citation>
    <scope>NUCLEOTIDE SEQUENCE</scope>
    <source>
        <strain evidence="6">IBT 23319</strain>
    </source>
</reference>
<dbReference type="InterPro" id="IPR001279">
    <property type="entry name" value="Metallo-B-lactamas"/>
</dbReference>
<dbReference type="Proteomes" id="UP001147733">
    <property type="component" value="Unassembled WGS sequence"/>
</dbReference>
<dbReference type="SUPFAM" id="SSF56281">
    <property type="entry name" value="Metallo-hydrolase/oxidoreductase"/>
    <property type="match status" value="1"/>
</dbReference>
<dbReference type="InterPro" id="IPR051013">
    <property type="entry name" value="MBL_superfamily_lactonases"/>
</dbReference>
<evidence type="ECO:0000256" key="4">
    <source>
        <dbReference type="ARBA" id="ARBA00022833"/>
    </source>
</evidence>
<protein>
    <recommendedName>
        <fullName evidence="5">Metallo-beta-lactamase domain-containing protein</fullName>
    </recommendedName>
</protein>
<evidence type="ECO:0000256" key="2">
    <source>
        <dbReference type="ARBA" id="ARBA00022723"/>
    </source>
</evidence>
<organism evidence="6 7">
    <name type="scientific">Penicillium citrinum</name>
    <dbReference type="NCBI Taxonomy" id="5077"/>
    <lineage>
        <taxon>Eukaryota</taxon>
        <taxon>Fungi</taxon>
        <taxon>Dikarya</taxon>
        <taxon>Ascomycota</taxon>
        <taxon>Pezizomycotina</taxon>
        <taxon>Eurotiomycetes</taxon>
        <taxon>Eurotiomycetidae</taxon>
        <taxon>Eurotiales</taxon>
        <taxon>Aspergillaceae</taxon>
        <taxon>Penicillium</taxon>
    </lineage>
</organism>
<dbReference type="RefSeq" id="XP_056494977.1">
    <property type="nucleotide sequence ID" value="XM_056650468.1"/>
</dbReference>
<dbReference type="GO" id="GO:0016787">
    <property type="term" value="F:hydrolase activity"/>
    <property type="evidence" value="ECO:0007669"/>
    <property type="project" value="UniProtKB-KW"/>
</dbReference>
<dbReference type="SMART" id="SM00849">
    <property type="entry name" value="Lactamase_B"/>
    <property type="match status" value="1"/>
</dbReference>
<comment type="caution">
    <text evidence="6">The sequence shown here is derived from an EMBL/GenBank/DDBJ whole genome shotgun (WGS) entry which is preliminary data.</text>
</comment>
<evidence type="ECO:0000313" key="6">
    <source>
        <dbReference type="EMBL" id="KAJ5216698.1"/>
    </source>
</evidence>
<dbReference type="Gene3D" id="3.60.15.10">
    <property type="entry name" value="Ribonuclease Z/Hydroxyacylglutathione hydrolase-like"/>
    <property type="match status" value="1"/>
</dbReference>
<evidence type="ECO:0000259" key="5">
    <source>
        <dbReference type="SMART" id="SM00849"/>
    </source>
</evidence>
<gene>
    <name evidence="6" type="ORF">N7469_011563</name>
</gene>
<dbReference type="CDD" id="cd07730">
    <property type="entry name" value="metallo-hydrolase-like_MBL-fold"/>
    <property type="match status" value="1"/>
</dbReference>
<feature type="domain" description="Metallo-beta-lactamase" evidence="5">
    <location>
        <begin position="53"/>
        <end position="276"/>
    </location>
</feature>
<dbReference type="Pfam" id="PF00753">
    <property type="entry name" value="Lactamase_B"/>
    <property type="match status" value="1"/>
</dbReference>
<comment type="similarity">
    <text evidence="1">Belongs to the metallo-beta-lactamase superfamily.</text>
</comment>
<dbReference type="GeneID" id="81389635"/>
<keyword evidence="3" id="KW-0378">Hydrolase</keyword>
<sequence length="356" mass="39780">MACKRSPPEFHIPASPNTVNIRIIDSTTRIGKLALEFLMEPPMNGMQYMPIIPSWSFLIEHGSGKKLLFDMGVPKDWRKMAPVVVKSLESHGWDINVDKEVIDILSGHGLAADEISGIIWSHWHWDHIGDPSRFPSSTELIVGPGFSDHLLPGYPKNPDSPVRESDLSARNLREIRFSNDVKIGRFRALDFFGDGSFYLLDTPGHTIGHLGGLARTTTNPNTFIFMGGDLCHHGGEIRPSNHLQIPSDINILDPPNTNLPCPGAAIYDRLQASRNRSSNQPFFDPGMASDIEETKNTISKAQEADSQGNICLLGIADLFPLSANEWKKHNWRQKTLWAFLQDFSSALKLLRENEHC</sequence>
<keyword evidence="2" id="KW-0479">Metal-binding</keyword>
<accession>A0A9W9ND70</accession>
<keyword evidence="7" id="KW-1185">Reference proteome</keyword>
<evidence type="ECO:0000256" key="1">
    <source>
        <dbReference type="ARBA" id="ARBA00007749"/>
    </source>
</evidence>
<dbReference type="EMBL" id="JAPQKT010000011">
    <property type="protein sequence ID" value="KAJ5216698.1"/>
    <property type="molecule type" value="Genomic_DNA"/>
</dbReference>
<dbReference type="AlphaFoldDB" id="A0A9W9ND70"/>
<evidence type="ECO:0000313" key="7">
    <source>
        <dbReference type="Proteomes" id="UP001147733"/>
    </source>
</evidence>